<dbReference type="OrthoDB" id="10261524at2759"/>
<gene>
    <name evidence="2" type="ORF">BOTBODRAFT_164170</name>
</gene>
<reference evidence="3" key="1">
    <citation type="journal article" date="2014" name="Proc. Natl. Acad. Sci. U.S.A.">
        <title>Extensive sampling of basidiomycete genomes demonstrates inadequacy of the white-rot/brown-rot paradigm for wood decay fungi.</title>
        <authorList>
            <person name="Riley R."/>
            <person name="Salamov A.A."/>
            <person name="Brown D.W."/>
            <person name="Nagy L.G."/>
            <person name="Floudas D."/>
            <person name="Held B.W."/>
            <person name="Levasseur A."/>
            <person name="Lombard V."/>
            <person name="Morin E."/>
            <person name="Otillar R."/>
            <person name="Lindquist E.A."/>
            <person name="Sun H."/>
            <person name="LaButti K.M."/>
            <person name="Schmutz J."/>
            <person name="Jabbour D."/>
            <person name="Luo H."/>
            <person name="Baker S.E."/>
            <person name="Pisabarro A.G."/>
            <person name="Walton J.D."/>
            <person name="Blanchette R.A."/>
            <person name="Henrissat B."/>
            <person name="Martin F."/>
            <person name="Cullen D."/>
            <person name="Hibbett D.S."/>
            <person name="Grigoriev I.V."/>
        </authorList>
    </citation>
    <scope>NUCLEOTIDE SEQUENCE [LARGE SCALE GENOMIC DNA]</scope>
    <source>
        <strain evidence="3">FD-172 SS1</strain>
    </source>
</reference>
<dbReference type="EMBL" id="KL198071">
    <property type="protein sequence ID" value="KDQ10057.1"/>
    <property type="molecule type" value="Genomic_DNA"/>
</dbReference>
<organism evidence="2 3">
    <name type="scientific">Botryobasidium botryosum (strain FD-172 SS1)</name>
    <dbReference type="NCBI Taxonomy" id="930990"/>
    <lineage>
        <taxon>Eukaryota</taxon>
        <taxon>Fungi</taxon>
        <taxon>Dikarya</taxon>
        <taxon>Basidiomycota</taxon>
        <taxon>Agaricomycotina</taxon>
        <taxon>Agaricomycetes</taxon>
        <taxon>Cantharellales</taxon>
        <taxon>Botryobasidiaceae</taxon>
        <taxon>Botryobasidium</taxon>
    </lineage>
</organism>
<keyword evidence="3" id="KW-1185">Reference proteome</keyword>
<feature type="region of interest" description="Disordered" evidence="1">
    <location>
        <begin position="43"/>
        <end position="68"/>
    </location>
</feature>
<evidence type="ECO:0000313" key="3">
    <source>
        <dbReference type="Proteomes" id="UP000027195"/>
    </source>
</evidence>
<dbReference type="CDD" id="cd22849">
    <property type="entry name" value="NuzM"/>
    <property type="match status" value="1"/>
</dbReference>
<evidence type="ECO:0000313" key="2">
    <source>
        <dbReference type="EMBL" id="KDQ10057.1"/>
    </source>
</evidence>
<name>A0A067MDT9_BOTB1</name>
<proteinExistence type="predicted"/>
<dbReference type="InParanoid" id="A0A067MDT9"/>
<dbReference type="PIRSF" id="PIRSF022976">
    <property type="entry name" value="NADH_Oxi_21kDa"/>
    <property type="match status" value="1"/>
</dbReference>
<dbReference type="AlphaFoldDB" id="A0A067MDT9"/>
<accession>A0A067MDT9</accession>
<feature type="region of interest" description="Disordered" evidence="1">
    <location>
        <begin position="99"/>
        <end position="118"/>
    </location>
</feature>
<evidence type="ECO:0000256" key="1">
    <source>
        <dbReference type="SAM" id="MobiDB-lite"/>
    </source>
</evidence>
<dbReference type="InterPro" id="IPR016813">
    <property type="entry name" value="NADH_Ub_cplx-1_21kDa"/>
</dbReference>
<dbReference type="PANTHER" id="PTHR37325">
    <property type="entry name" value="OXIDOREDUCTASE 21 KDA SUBUNIT, PUTATIVE (AFU_ORTHOLOGUE AFUA_4G05910)-RELATED"/>
    <property type="match status" value="1"/>
</dbReference>
<protein>
    <recommendedName>
        <fullName evidence="4">NUZM, NADH-ubiquinone oxidoreductase 21.3 kDa subunit</fullName>
    </recommendedName>
</protein>
<evidence type="ECO:0008006" key="4">
    <source>
        <dbReference type="Google" id="ProtNLM"/>
    </source>
</evidence>
<dbReference type="STRING" id="930990.A0A067MDT9"/>
<dbReference type="PANTHER" id="PTHR37325:SF1">
    <property type="entry name" value="OXIDOREDUCTASE 21 KDA SUBUNIT, PUTATIVE (AFU_ORTHOLOGUE AFUA_4G05910)-RELATED"/>
    <property type="match status" value="1"/>
</dbReference>
<sequence>MSTKKYVDHTLYHLAPKGFWKRFRDATVVSPWISSGLPLPNKHRYPQPASRPEVYATPATKASDPAQNPYWKRDARRAYPQLSVVTQNHLAELLLASPEAQSAPTSEEPDSSVPAPATAAPELTSAIATVTWAGKAFSASNLPPTMPYKRWNTKRGEDAPHAPHAYFPMHMYTDAASQ</sequence>
<dbReference type="HOGENOM" id="CLU_081626_2_1_1"/>
<dbReference type="Proteomes" id="UP000027195">
    <property type="component" value="Unassembled WGS sequence"/>
</dbReference>